<feature type="region of interest" description="Disordered" evidence="1">
    <location>
        <begin position="1"/>
        <end position="88"/>
    </location>
</feature>
<gene>
    <name evidence="2" type="ORF">TK50_21045</name>
</gene>
<dbReference type="AlphaFoldDB" id="A0A0D0VR99"/>
<protein>
    <submittedName>
        <fullName evidence="2">Uncharacterized protein</fullName>
    </submittedName>
</protein>
<evidence type="ECO:0000313" key="3">
    <source>
        <dbReference type="Proteomes" id="UP000032254"/>
    </source>
</evidence>
<name>A0A0D0VR99_9ACTN</name>
<evidence type="ECO:0000256" key="1">
    <source>
        <dbReference type="SAM" id="MobiDB-lite"/>
    </source>
</evidence>
<sequence>MQVASRRVARRGSSRTVFREGISGEARGHWAHRHPSQPAGPGRCSGRRRDGRHATGATARRATARPGPTRPDTLCALAPPGFGRFRPG</sequence>
<feature type="compositionally biased region" description="Low complexity" evidence="1">
    <location>
        <begin position="54"/>
        <end position="73"/>
    </location>
</feature>
<reference evidence="2 3" key="1">
    <citation type="submission" date="2015-01" db="EMBL/GenBank/DDBJ databases">
        <title>Sequencing and annotation of Micromonospora carbonacea strain JXNU-1 genome.</title>
        <authorList>
            <person name="Long Z."/>
            <person name="Huang Y."/>
            <person name="Jiang Y."/>
        </authorList>
    </citation>
    <scope>NUCLEOTIDE SEQUENCE [LARGE SCALE GENOMIC DNA]</scope>
    <source>
        <strain evidence="2 3">JXNU-1</strain>
    </source>
</reference>
<evidence type="ECO:0000313" key="2">
    <source>
        <dbReference type="EMBL" id="KIR63328.1"/>
    </source>
</evidence>
<comment type="caution">
    <text evidence="2">The sequence shown here is derived from an EMBL/GenBank/DDBJ whole genome shotgun (WGS) entry which is preliminary data.</text>
</comment>
<dbReference type="Proteomes" id="UP000032254">
    <property type="component" value="Unassembled WGS sequence"/>
</dbReference>
<accession>A0A0D0VR99</accession>
<proteinExistence type="predicted"/>
<keyword evidence="3" id="KW-1185">Reference proteome</keyword>
<organism evidence="2 3">
    <name type="scientific">Micromonospora haikouensis</name>
    <dbReference type="NCBI Taxonomy" id="686309"/>
    <lineage>
        <taxon>Bacteria</taxon>
        <taxon>Bacillati</taxon>
        <taxon>Actinomycetota</taxon>
        <taxon>Actinomycetes</taxon>
        <taxon>Micromonosporales</taxon>
        <taxon>Micromonosporaceae</taxon>
        <taxon>Micromonospora</taxon>
    </lineage>
</organism>
<dbReference type="PATRIC" id="fig|47853.6.peg.4403"/>
<dbReference type="EMBL" id="JXSX01000002">
    <property type="protein sequence ID" value="KIR63328.1"/>
    <property type="molecule type" value="Genomic_DNA"/>
</dbReference>